<protein>
    <recommendedName>
        <fullName evidence="4">Condensin complex subunit 1 C-terminal domain-containing protein</fullName>
    </recommendedName>
</protein>
<organism evidence="2 3">
    <name type="scientific">Beta vulgaris subsp. vulgaris</name>
    <name type="common">Beet</name>
    <dbReference type="NCBI Taxonomy" id="3555"/>
    <lineage>
        <taxon>Eukaryota</taxon>
        <taxon>Viridiplantae</taxon>
        <taxon>Streptophyta</taxon>
        <taxon>Embryophyta</taxon>
        <taxon>Tracheophyta</taxon>
        <taxon>Spermatophyta</taxon>
        <taxon>Magnoliopsida</taxon>
        <taxon>eudicotyledons</taxon>
        <taxon>Gunneridae</taxon>
        <taxon>Pentapetalae</taxon>
        <taxon>Caryophyllales</taxon>
        <taxon>Chenopodiaceae</taxon>
        <taxon>Betoideae</taxon>
        <taxon>Beta</taxon>
    </lineage>
</organism>
<gene>
    <name evidence="2" type="ORF">BVRB_020950</name>
</gene>
<evidence type="ECO:0000313" key="2">
    <source>
        <dbReference type="EMBL" id="KMS94484.1"/>
    </source>
</evidence>
<dbReference type="AlphaFoldDB" id="A0A0J8B0F3"/>
<feature type="compositionally biased region" description="Acidic residues" evidence="1">
    <location>
        <begin position="11"/>
        <end position="20"/>
    </location>
</feature>
<dbReference type="EMBL" id="KQ093040">
    <property type="protein sequence ID" value="KMS94484.1"/>
    <property type="molecule type" value="Genomic_DNA"/>
</dbReference>
<dbReference type="Gramene" id="KMS94484">
    <property type="protein sequence ID" value="KMS94484"/>
    <property type="gene ID" value="BVRB_020950"/>
</dbReference>
<dbReference type="Proteomes" id="UP000035740">
    <property type="component" value="Unassembled WGS sequence"/>
</dbReference>
<proteinExistence type="predicted"/>
<feature type="non-terminal residue" evidence="2">
    <location>
        <position position="1"/>
    </location>
</feature>
<dbReference type="Gene3D" id="1.25.10.10">
    <property type="entry name" value="Leucine-rich Repeat Variant"/>
    <property type="match status" value="1"/>
</dbReference>
<feature type="region of interest" description="Disordered" evidence="1">
    <location>
        <begin position="1"/>
        <end position="20"/>
    </location>
</feature>
<dbReference type="SUPFAM" id="SSF48371">
    <property type="entry name" value="ARM repeat"/>
    <property type="match status" value="1"/>
</dbReference>
<dbReference type="InterPro" id="IPR016024">
    <property type="entry name" value="ARM-type_fold"/>
</dbReference>
<name>A0A0J8B0F3_BETVV</name>
<evidence type="ECO:0000313" key="3">
    <source>
        <dbReference type="Proteomes" id="UP000035740"/>
    </source>
</evidence>
<evidence type="ECO:0008006" key="4">
    <source>
        <dbReference type="Google" id="ProtNLM"/>
    </source>
</evidence>
<keyword evidence="3" id="KW-1185">Reference proteome</keyword>
<feature type="compositionally biased region" description="Basic and acidic residues" evidence="1">
    <location>
        <begin position="1"/>
        <end position="10"/>
    </location>
</feature>
<evidence type="ECO:0000256" key="1">
    <source>
        <dbReference type="SAM" id="MobiDB-lite"/>
    </source>
</evidence>
<sequence>EWKDTERTDDGGEMVTDDGFDDGDWGDEVIGDEFNDVNDQSFKVRKSAFMALSAFIANARNEYVDGFFAELLDTIYRCIRDRDITVKTQAFLTFSQLLKTCHAEINSVTFMSTLPMLSNALTREKDEQAINQ</sequence>
<reference evidence="2 3" key="1">
    <citation type="journal article" date="2014" name="Nature">
        <title>The genome of the recently domesticated crop plant sugar beet (Beta vulgaris).</title>
        <authorList>
            <person name="Dohm J.C."/>
            <person name="Minoche A.E."/>
            <person name="Holtgrawe D."/>
            <person name="Capella-Gutierrez S."/>
            <person name="Zakrzewski F."/>
            <person name="Tafer H."/>
            <person name="Rupp O."/>
            <person name="Sorensen T.R."/>
            <person name="Stracke R."/>
            <person name="Reinhardt R."/>
            <person name="Goesmann A."/>
            <person name="Kraft T."/>
            <person name="Schulz B."/>
            <person name="Stadler P.F."/>
            <person name="Schmidt T."/>
            <person name="Gabaldon T."/>
            <person name="Lehrach H."/>
            <person name="Weisshaar B."/>
            <person name="Himmelbauer H."/>
        </authorList>
    </citation>
    <scope>NUCLEOTIDE SEQUENCE [LARGE SCALE GENOMIC DNA]</scope>
    <source>
        <tissue evidence="2">Taproot</tissue>
    </source>
</reference>
<accession>A0A0J8B0F3</accession>
<dbReference type="InterPro" id="IPR011989">
    <property type="entry name" value="ARM-like"/>
</dbReference>